<evidence type="ECO:0000256" key="3">
    <source>
        <dbReference type="ARBA" id="ARBA00022692"/>
    </source>
</evidence>
<keyword evidence="5 6" id="KW-0472">Membrane</keyword>
<dbReference type="PANTHER" id="PTHR30086:SF20">
    <property type="entry name" value="ARGININE EXPORTER PROTEIN ARGO-RELATED"/>
    <property type="match status" value="1"/>
</dbReference>
<feature type="transmembrane region" description="Helical" evidence="6">
    <location>
        <begin position="186"/>
        <end position="205"/>
    </location>
</feature>
<comment type="caution">
    <text evidence="7">The sequence shown here is derived from an EMBL/GenBank/DDBJ whole genome shotgun (WGS) entry which is preliminary data.</text>
</comment>
<evidence type="ECO:0000256" key="2">
    <source>
        <dbReference type="ARBA" id="ARBA00022475"/>
    </source>
</evidence>
<name>A0ABV7RA34_9NEIS</name>
<gene>
    <name evidence="7" type="ORF">ACFOLG_02595</name>
</gene>
<evidence type="ECO:0000256" key="4">
    <source>
        <dbReference type="ARBA" id="ARBA00022989"/>
    </source>
</evidence>
<keyword evidence="3 6" id="KW-0812">Transmembrane</keyword>
<organism evidence="7 8">
    <name type="scientific">Vogesella facilis</name>
    <dbReference type="NCBI Taxonomy" id="1655232"/>
    <lineage>
        <taxon>Bacteria</taxon>
        <taxon>Pseudomonadati</taxon>
        <taxon>Pseudomonadota</taxon>
        <taxon>Betaproteobacteria</taxon>
        <taxon>Neisseriales</taxon>
        <taxon>Chromobacteriaceae</taxon>
        <taxon>Vogesella</taxon>
    </lineage>
</organism>
<dbReference type="EMBL" id="JBHRXN010000006">
    <property type="protein sequence ID" value="MFC3531065.1"/>
    <property type="molecule type" value="Genomic_DNA"/>
</dbReference>
<feature type="transmembrane region" description="Helical" evidence="6">
    <location>
        <begin position="12"/>
        <end position="31"/>
    </location>
</feature>
<feature type="transmembrane region" description="Helical" evidence="6">
    <location>
        <begin position="151"/>
        <end position="174"/>
    </location>
</feature>
<dbReference type="Pfam" id="PF01810">
    <property type="entry name" value="LysE"/>
    <property type="match status" value="1"/>
</dbReference>
<reference evidence="8" key="1">
    <citation type="journal article" date="2019" name="Int. J. Syst. Evol. Microbiol.">
        <title>The Global Catalogue of Microorganisms (GCM) 10K type strain sequencing project: providing services to taxonomists for standard genome sequencing and annotation.</title>
        <authorList>
            <consortium name="The Broad Institute Genomics Platform"/>
            <consortium name="The Broad Institute Genome Sequencing Center for Infectious Disease"/>
            <person name="Wu L."/>
            <person name="Ma J."/>
        </authorList>
    </citation>
    <scope>NUCLEOTIDE SEQUENCE [LARGE SCALE GENOMIC DNA]</scope>
    <source>
        <strain evidence="8">KCTC 42742</strain>
    </source>
</reference>
<evidence type="ECO:0000256" key="5">
    <source>
        <dbReference type="ARBA" id="ARBA00023136"/>
    </source>
</evidence>
<proteinExistence type="predicted"/>
<evidence type="ECO:0000256" key="1">
    <source>
        <dbReference type="ARBA" id="ARBA00004651"/>
    </source>
</evidence>
<keyword evidence="2" id="KW-1003">Cell membrane</keyword>
<evidence type="ECO:0000313" key="8">
    <source>
        <dbReference type="Proteomes" id="UP001595741"/>
    </source>
</evidence>
<sequence>MYWSLSTFEEQAMLSWPLMSYVALMSITPGPNNLMLAASGVNFGWRRTVPHMLGISGGHGLQILLVSLLLGWVLALLEHGRLWLALAGCGYLFWLSWQVWRAGAPQGRQSGKPLGFIGAAAFQWVNPKAWVMVINTSVLFLPSGATAGHSLLLAGICALVNLPCIAVWAGMGEALRHHLARERVRLWFNGVMATAMAATAGYLLWDELLIAGVM</sequence>
<feature type="transmembrane region" description="Helical" evidence="6">
    <location>
        <begin position="51"/>
        <end position="75"/>
    </location>
</feature>
<protein>
    <submittedName>
        <fullName evidence="7">LysE family translocator</fullName>
    </submittedName>
</protein>
<comment type="subcellular location">
    <subcellularLocation>
        <location evidence="1">Cell membrane</location>
        <topology evidence="1">Multi-pass membrane protein</topology>
    </subcellularLocation>
</comment>
<keyword evidence="4 6" id="KW-1133">Transmembrane helix</keyword>
<dbReference type="RefSeq" id="WP_386088061.1">
    <property type="nucleotide sequence ID" value="NZ_JBHRXN010000006.1"/>
</dbReference>
<evidence type="ECO:0000313" key="7">
    <source>
        <dbReference type="EMBL" id="MFC3531065.1"/>
    </source>
</evidence>
<evidence type="ECO:0000256" key="6">
    <source>
        <dbReference type="SAM" id="Phobius"/>
    </source>
</evidence>
<dbReference type="PANTHER" id="PTHR30086">
    <property type="entry name" value="ARGININE EXPORTER PROTEIN ARGO"/>
    <property type="match status" value="1"/>
</dbReference>
<dbReference type="Proteomes" id="UP001595741">
    <property type="component" value="Unassembled WGS sequence"/>
</dbReference>
<keyword evidence="8" id="KW-1185">Reference proteome</keyword>
<feature type="transmembrane region" description="Helical" evidence="6">
    <location>
        <begin position="82"/>
        <end position="100"/>
    </location>
</feature>
<accession>A0ABV7RA34</accession>
<dbReference type="InterPro" id="IPR001123">
    <property type="entry name" value="LeuE-type"/>
</dbReference>